<organism evidence="2 3">
    <name type="scientific">Macrosiphum euphorbiae</name>
    <name type="common">potato aphid</name>
    <dbReference type="NCBI Taxonomy" id="13131"/>
    <lineage>
        <taxon>Eukaryota</taxon>
        <taxon>Metazoa</taxon>
        <taxon>Ecdysozoa</taxon>
        <taxon>Arthropoda</taxon>
        <taxon>Hexapoda</taxon>
        <taxon>Insecta</taxon>
        <taxon>Pterygota</taxon>
        <taxon>Neoptera</taxon>
        <taxon>Paraneoptera</taxon>
        <taxon>Hemiptera</taxon>
        <taxon>Sternorrhyncha</taxon>
        <taxon>Aphidomorpha</taxon>
        <taxon>Aphidoidea</taxon>
        <taxon>Aphididae</taxon>
        <taxon>Macrosiphini</taxon>
        <taxon>Macrosiphum</taxon>
    </lineage>
</organism>
<sequence length="448" mass="50986">MCTNADEKIIEMVRSHIELYDLSHPKYMDTAHKDKIWNSIGNEINLTGKMCKTRWNNIRDNYRKSIKKTTSGQAAKKVKKYKFDDQLQFLKPHLQERDTLGNIEDVVDNEDNVDIFNDDVDENENENDNENAVVQIDESINDIDGEQLQNVEQTRSSKPVRKSIQKRSIIKTPDSASTTLMKYIMQKKENNMFNVTQNNPVDAFLAGLSPTLKTFTPYYLNLVKTKIFSIVQECEMKMILDEEQKKNPHTVPYFTVPSPTYYQQLNPNIIPNAAQKNQYVQEPRYMTSTSHYLPSPPSPQFTQKNAQNHAYVQVPTNTLSPNTSYCSSAPPSPADLCQNISLNATQNLTHNNNIQAQNNQYVQEPRNMTSRSHYLSSPPSPQFTQKNSQNHAYVQVPTNTLSPNISYCSSAPPSPADLSQNMSLNASQNLAHNIQGPTDQIFTNDLIL</sequence>
<evidence type="ECO:0000313" key="2">
    <source>
        <dbReference type="EMBL" id="CAI6375965.1"/>
    </source>
</evidence>
<dbReference type="PANTHER" id="PTHR12243:SF67">
    <property type="entry name" value="COREPRESSOR OF PANGOLIN, ISOFORM A-RELATED"/>
    <property type="match status" value="1"/>
</dbReference>
<dbReference type="InterPro" id="IPR006578">
    <property type="entry name" value="MADF-dom"/>
</dbReference>
<evidence type="ECO:0000313" key="3">
    <source>
        <dbReference type="Proteomes" id="UP001160148"/>
    </source>
</evidence>
<comment type="caution">
    <text evidence="2">The sequence shown here is derived from an EMBL/GenBank/DDBJ whole genome shotgun (WGS) entry which is preliminary data.</text>
</comment>
<keyword evidence="3" id="KW-1185">Reference proteome</keyword>
<reference evidence="2 3" key="1">
    <citation type="submission" date="2023-01" db="EMBL/GenBank/DDBJ databases">
        <authorList>
            <person name="Whitehead M."/>
        </authorList>
    </citation>
    <scope>NUCLEOTIDE SEQUENCE [LARGE SCALE GENOMIC DNA]</scope>
</reference>
<dbReference type="GO" id="GO:0003677">
    <property type="term" value="F:DNA binding"/>
    <property type="evidence" value="ECO:0007669"/>
    <property type="project" value="InterPro"/>
</dbReference>
<dbReference type="PROSITE" id="PS51029">
    <property type="entry name" value="MADF"/>
    <property type="match status" value="1"/>
</dbReference>
<dbReference type="GO" id="GO:0005634">
    <property type="term" value="C:nucleus"/>
    <property type="evidence" value="ECO:0007669"/>
    <property type="project" value="TreeGrafter"/>
</dbReference>
<dbReference type="GO" id="GO:0005667">
    <property type="term" value="C:transcription regulator complex"/>
    <property type="evidence" value="ECO:0007669"/>
    <property type="project" value="TreeGrafter"/>
</dbReference>
<dbReference type="InterPro" id="IPR039353">
    <property type="entry name" value="TF_Adf1"/>
</dbReference>
<gene>
    <name evidence="2" type="ORF">MEUPH1_LOCUS29398</name>
</gene>
<dbReference type="GO" id="GO:0006357">
    <property type="term" value="P:regulation of transcription by RNA polymerase II"/>
    <property type="evidence" value="ECO:0007669"/>
    <property type="project" value="TreeGrafter"/>
</dbReference>
<dbReference type="AlphaFoldDB" id="A0AAV0Y508"/>
<accession>A0AAV0Y508</accession>
<dbReference type="Proteomes" id="UP001160148">
    <property type="component" value="Unassembled WGS sequence"/>
</dbReference>
<name>A0AAV0Y508_9HEMI</name>
<proteinExistence type="predicted"/>
<feature type="domain" description="MADF" evidence="1">
    <location>
        <begin position="8"/>
        <end position="95"/>
    </location>
</feature>
<dbReference type="EMBL" id="CARXXK010001400">
    <property type="protein sequence ID" value="CAI6375965.1"/>
    <property type="molecule type" value="Genomic_DNA"/>
</dbReference>
<dbReference type="Pfam" id="PF02944">
    <property type="entry name" value="BESS"/>
    <property type="match status" value="1"/>
</dbReference>
<dbReference type="InterPro" id="IPR004210">
    <property type="entry name" value="BESS_motif"/>
</dbReference>
<evidence type="ECO:0000259" key="1">
    <source>
        <dbReference type="PROSITE" id="PS51029"/>
    </source>
</evidence>
<dbReference type="Pfam" id="PF10545">
    <property type="entry name" value="MADF_DNA_bdg"/>
    <property type="match status" value="1"/>
</dbReference>
<dbReference type="PANTHER" id="PTHR12243">
    <property type="entry name" value="MADF DOMAIN TRANSCRIPTION FACTOR"/>
    <property type="match status" value="1"/>
</dbReference>
<protein>
    <recommendedName>
        <fullName evidence="1">MADF domain-containing protein</fullName>
    </recommendedName>
</protein>
<dbReference type="SMART" id="SM00595">
    <property type="entry name" value="MADF"/>
    <property type="match status" value="1"/>
</dbReference>